<dbReference type="InterPro" id="IPR036388">
    <property type="entry name" value="WH-like_DNA-bd_sf"/>
</dbReference>
<dbReference type="InterPro" id="IPR014277">
    <property type="entry name" value="Orc1/Cdc6_arc"/>
</dbReference>
<evidence type="ECO:0000256" key="4">
    <source>
        <dbReference type="ARBA" id="ARBA00022840"/>
    </source>
</evidence>
<feature type="binding site" evidence="5">
    <location>
        <position position="217"/>
    </location>
    <ligand>
        <name>ATP</name>
        <dbReference type="ChEBI" id="CHEBI:30616"/>
    </ligand>
</feature>
<evidence type="ECO:0000256" key="5">
    <source>
        <dbReference type="HAMAP-Rule" id="MF_01407"/>
    </source>
</evidence>
<dbReference type="SUPFAM" id="SSF52540">
    <property type="entry name" value="P-loop containing nucleoside triphosphate hydrolases"/>
    <property type="match status" value="1"/>
</dbReference>
<dbReference type="PANTHER" id="PTHR10763:SF22">
    <property type="entry name" value="ORC1-TYPE DNA REPLICATION PROTEIN"/>
    <property type="match status" value="1"/>
</dbReference>
<evidence type="ECO:0000313" key="8">
    <source>
        <dbReference type="Proteomes" id="UP000263012"/>
    </source>
</evidence>
<evidence type="ECO:0000313" key="7">
    <source>
        <dbReference type="EMBL" id="AUX10549.1"/>
    </source>
</evidence>
<organism evidence="7 8">
    <name type="scientific">Halalkaliarchaeum desulfuricum</name>
    <dbReference type="NCBI Taxonomy" id="2055893"/>
    <lineage>
        <taxon>Archaea</taxon>
        <taxon>Methanobacteriati</taxon>
        <taxon>Methanobacteriota</taxon>
        <taxon>Stenosarchaea group</taxon>
        <taxon>Halobacteria</taxon>
        <taxon>Halobacteriales</taxon>
        <taxon>Haloferacaceae</taxon>
        <taxon>Halalkaliarchaeum</taxon>
    </lineage>
</organism>
<dbReference type="FunFam" id="1.10.8.60:FF:000073">
    <property type="entry name" value="ORC1-type DNA replication protein"/>
    <property type="match status" value="1"/>
</dbReference>
<dbReference type="Gene3D" id="1.10.8.60">
    <property type="match status" value="1"/>
</dbReference>
<comment type="function">
    <text evidence="5">Involved in regulation of DNA replication.</text>
</comment>
<dbReference type="Gene3D" id="1.10.10.10">
    <property type="entry name" value="Winged helix-like DNA-binding domain superfamily/Winged helix DNA-binding domain"/>
    <property type="match status" value="1"/>
</dbReference>
<keyword evidence="7" id="KW-0132">Cell division</keyword>
<dbReference type="Proteomes" id="UP000263012">
    <property type="component" value="Chromosome"/>
</dbReference>
<dbReference type="RefSeq" id="WP_119820966.1">
    <property type="nucleotide sequence ID" value="NZ_CP025066.1"/>
</dbReference>
<dbReference type="KEGG" id="hdf:AArcSl_2938"/>
<feature type="binding site" evidence="5">
    <location>
        <position position="205"/>
    </location>
    <ligand>
        <name>ATP</name>
        <dbReference type="ChEBI" id="CHEBI:30616"/>
    </ligand>
</feature>
<feature type="domain" description="Cdc6 C-terminal" evidence="6">
    <location>
        <begin position="300"/>
        <end position="383"/>
    </location>
</feature>
<keyword evidence="7" id="KW-0131">Cell cycle</keyword>
<dbReference type="GO" id="GO:0016887">
    <property type="term" value="F:ATP hydrolysis activity"/>
    <property type="evidence" value="ECO:0007669"/>
    <property type="project" value="InterPro"/>
</dbReference>
<dbReference type="InterPro" id="IPR049945">
    <property type="entry name" value="AAA_22"/>
</dbReference>
<dbReference type="Gene3D" id="3.40.50.300">
    <property type="entry name" value="P-loop containing nucleotide triphosphate hydrolases"/>
    <property type="match status" value="1"/>
</dbReference>
<dbReference type="OrthoDB" id="195574at2157"/>
<gene>
    <name evidence="7" type="primary">cdc6A5</name>
    <name evidence="7" type="ORF">AArcSl_2938</name>
</gene>
<dbReference type="GO" id="GO:0005524">
    <property type="term" value="F:ATP binding"/>
    <property type="evidence" value="ECO:0007669"/>
    <property type="project" value="UniProtKB-UniRule"/>
</dbReference>
<dbReference type="InterPro" id="IPR027417">
    <property type="entry name" value="P-loop_NTPase"/>
</dbReference>
<protein>
    <recommendedName>
        <fullName evidence="5">ORC1-type DNA replication protein</fullName>
    </recommendedName>
</protein>
<dbReference type="EMBL" id="CP025066">
    <property type="protein sequence ID" value="AUX10549.1"/>
    <property type="molecule type" value="Genomic_DNA"/>
</dbReference>
<dbReference type="GeneID" id="37879299"/>
<keyword evidence="4 5" id="KW-0067">ATP-binding</keyword>
<reference evidence="8" key="1">
    <citation type="submission" date="2017-11" db="EMBL/GenBank/DDBJ databases">
        <title>Phenotypic and genomic properties of facultatively anaerobic sulfur-reducing natronoarchaea from hypersaline soda lakes.</title>
        <authorList>
            <person name="Sorokin D.Y."/>
            <person name="Kublanov I.V."/>
            <person name="Roman P."/>
            <person name="Sinninghe Damste J.S."/>
            <person name="Golyshin P.N."/>
            <person name="Rojo D."/>
            <person name="Ciordia S."/>
            <person name="Mena M.D.C."/>
            <person name="Ferrer M."/>
            <person name="Messina E."/>
            <person name="Smedile F."/>
            <person name="La Spada G."/>
            <person name="La Cono V."/>
            <person name="Yakimov M.M."/>
        </authorList>
    </citation>
    <scope>NUCLEOTIDE SEQUENCE [LARGE SCALE GENOMIC DNA]</scope>
    <source>
        <strain evidence="8">AArc-Sl</strain>
    </source>
</reference>
<dbReference type="SUPFAM" id="SSF46785">
    <property type="entry name" value="Winged helix' DNA-binding domain"/>
    <property type="match status" value="1"/>
</dbReference>
<dbReference type="AlphaFoldDB" id="A0A343TN77"/>
<comment type="similarity">
    <text evidence="1 5">Belongs to the CDC6/cdc18 family.</text>
</comment>
<evidence type="ECO:0000256" key="3">
    <source>
        <dbReference type="ARBA" id="ARBA00022741"/>
    </source>
</evidence>
<proteinExistence type="inferred from homology"/>
<dbReference type="InterPro" id="IPR015163">
    <property type="entry name" value="Cdc6_C"/>
</dbReference>
<dbReference type="CDD" id="cd08768">
    <property type="entry name" value="Cdc6_C"/>
    <property type="match status" value="1"/>
</dbReference>
<keyword evidence="8" id="KW-1185">Reference proteome</keyword>
<accession>A0A343TN77</accession>
<evidence type="ECO:0000256" key="2">
    <source>
        <dbReference type="ARBA" id="ARBA00022705"/>
    </source>
</evidence>
<dbReference type="GO" id="GO:0051301">
    <property type="term" value="P:cell division"/>
    <property type="evidence" value="ECO:0007669"/>
    <property type="project" value="UniProtKB-KW"/>
</dbReference>
<dbReference type="InterPro" id="IPR055237">
    <property type="entry name" value="Cdc6_lid"/>
</dbReference>
<sequence length="397" mass="44119">MPEYFQDRSSIFADESVLVEEYTPDELPEREAELTELGAALSPGLGTGRPHDVFLQGKTGQGKTAAARFILDEFEAEAADKDVDLTTIFHTCAGQTSSYQVVCNLVEQQTGENPNGHPKRTVFDHFYDLLNDIGGTIVLVLDEVDAIGQNDLLLYELSRAKDNDHIADDVDVSVIGISNDGNFLAELSPKVKDSFRERRVMFDAYDAEQLRSILERRVEKAFVDDAVDESAIALCAGYAANDQGSARQAIDYLYEAGEIALRQGDTRVTDEHAEQAEAKVDRRSVMRSIEELTLQDHLALVALVVLEAHGETPARTRRVYATYRNVCAEIDANDISLDRVRDHLKELDLLGVTQYTTRTAGSEGGRKYFWELNTDLGATIEVLDSIDRLDGVMHLVR</sequence>
<name>A0A343TN77_9EURY</name>
<dbReference type="NCBIfam" id="TIGR02928">
    <property type="entry name" value="orc1/cdc6 family replication initiation protein"/>
    <property type="match status" value="1"/>
</dbReference>
<dbReference type="PANTHER" id="PTHR10763">
    <property type="entry name" value="CELL DIVISION CONTROL PROTEIN 6-RELATED"/>
    <property type="match status" value="1"/>
</dbReference>
<dbReference type="HAMAP" id="MF_01407">
    <property type="entry name" value="ORC1_type_DNA_replic_protein"/>
    <property type="match status" value="1"/>
</dbReference>
<dbReference type="InterPro" id="IPR036390">
    <property type="entry name" value="WH_DNA-bd_sf"/>
</dbReference>
<keyword evidence="2 5" id="KW-0235">DNA replication</keyword>
<comment type="caution">
    <text evidence="5">Lacks conserved residue(s) required for the propagation of feature annotation.</text>
</comment>
<dbReference type="SMART" id="SM01074">
    <property type="entry name" value="Cdc6_C"/>
    <property type="match status" value="1"/>
</dbReference>
<dbReference type="Pfam" id="PF13401">
    <property type="entry name" value="AAA_22"/>
    <property type="match status" value="1"/>
</dbReference>
<evidence type="ECO:0000256" key="1">
    <source>
        <dbReference type="ARBA" id="ARBA00006184"/>
    </source>
</evidence>
<dbReference type="GO" id="GO:0006260">
    <property type="term" value="P:DNA replication"/>
    <property type="evidence" value="ECO:0007669"/>
    <property type="project" value="UniProtKB-UniRule"/>
</dbReference>
<dbReference type="Pfam" id="PF22703">
    <property type="entry name" value="Cdc6_lid"/>
    <property type="match status" value="1"/>
</dbReference>
<dbReference type="Pfam" id="PF09079">
    <property type="entry name" value="WHD_Cdc6"/>
    <property type="match status" value="1"/>
</dbReference>
<evidence type="ECO:0000259" key="6">
    <source>
        <dbReference type="SMART" id="SM01074"/>
    </source>
</evidence>
<keyword evidence="3 5" id="KW-0547">Nucleotide-binding</keyword>
<dbReference type="InterPro" id="IPR050311">
    <property type="entry name" value="ORC1/CDC6"/>
</dbReference>